<evidence type="ECO:0000313" key="10">
    <source>
        <dbReference type="Proteomes" id="UP000324585"/>
    </source>
</evidence>
<dbReference type="GO" id="GO:0000162">
    <property type="term" value="P:L-tryptophan biosynthetic process"/>
    <property type="evidence" value="ECO:0007669"/>
    <property type="project" value="UniProtKB-UniPathway"/>
</dbReference>
<feature type="domain" description="N-(5'phosphoribosyl) anthranilate isomerase (PRAI)" evidence="8">
    <location>
        <begin position="54"/>
        <end position="229"/>
    </location>
</feature>
<dbReference type="InterPro" id="IPR044643">
    <property type="entry name" value="TrpF_fam"/>
</dbReference>
<evidence type="ECO:0000256" key="2">
    <source>
        <dbReference type="ARBA" id="ARBA00007571"/>
    </source>
</evidence>
<dbReference type="Proteomes" id="UP000324585">
    <property type="component" value="Unassembled WGS sequence"/>
</dbReference>
<evidence type="ECO:0000256" key="5">
    <source>
        <dbReference type="ARBA" id="ARBA00022822"/>
    </source>
</evidence>
<dbReference type="Gene3D" id="3.20.20.70">
    <property type="entry name" value="Aldolase class I"/>
    <property type="match status" value="1"/>
</dbReference>
<evidence type="ECO:0000256" key="3">
    <source>
        <dbReference type="ARBA" id="ARBA00012572"/>
    </source>
</evidence>
<dbReference type="EC" id="5.3.1.24" evidence="3"/>
<dbReference type="InterPro" id="IPR013785">
    <property type="entry name" value="Aldolase_TIM"/>
</dbReference>
<dbReference type="SUPFAM" id="SSF51366">
    <property type="entry name" value="Ribulose-phoshate binding barrel"/>
    <property type="match status" value="1"/>
</dbReference>
<dbReference type="GO" id="GO:0004640">
    <property type="term" value="F:phosphoribosylanthranilate isomerase activity"/>
    <property type="evidence" value="ECO:0007669"/>
    <property type="project" value="UniProtKB-EC"/>
</dbReference>
<keyword evidence="6" id="KW-0057">Aromatic amino acid biosynthesis</keyword>
<dbReference type="CDD" id="cd00405">
    <property type="entry name" value="PRAI"/>
    <property type="match status" value="1"/>
</dbReference>
<dbReference type="OrthoDB" id="524799at2759"/>
<dbReference type="InterPro" id="IPR011060">
    <property type="entry name" value="RibuloseP-bd_barrel"/>
</dbReference>
<evidence type="ECO:0000313" key="9">
    <source>
        <dbReference type="EMBL" id="KAA8491479.1"/>
    </source>
</evidence>
<dbReference type="EMBL" id="VRMN01000013">
    <property type="protein sequence ID" value="KAA8491479.1"/>
    <property type="molecule type" value="Genomic_DNA"/>
</dbReference>
<evidence type="ECO:0000256" key="1">
    <source>
        <dbReference type="ARBA" id="ARBA00004664"/>
    </source>
</evidence>
<keyword evidence="10" id="KW-1185">Reference proteome</keyword>
<dbReference type="HAMAP" id="MF_00135">
    <property type="entry name" value="PRAI"/>
    <property type="match status" value="1"/>
</dbReference>
<reference evidence="10" key="1">
    <citation type="journal article" date="2019" name="Nat. Commun.">
        <title>Expansion of phycobilisome linker gene families in mesophilic red algae.</title>
        <authorList>
            <person name="Lee J."/>
            <person name="Kim D."/>
            <person name="Bhattacharya D."/>
            <person name="Yoon H.S."/>
        </authorList>
    </citation>
    <scope>NUCLEOTIDE SEQUENCE [LARGE SCALE GENOMIC DNA]</scope>
    <source>
        <strain evidence="10">CCMP 1328</strain>
    </source>
</reference>
<gene>
    <name evidence="9" type="ORF">FVE85_2494</name>
</gene>
<keyword evidence="7 9" id="KW-0413">Isomerase</keyword>
<dbReference type="PANTHER" id="PTHR42894:SF1">
    <property type="entry name" value="N-(5'-PHOSPHORIBOSYL)ANTHRANILATE ISOMERASE"/>
    <property type="match status" value="1"/>
</dbReference>
<proteinExistence type="inferred from homology"/>
<organism evidence="9 10">
    <name type="scientific">Porphyridium purpureum</name>
    <name type="common">Red alga</name>
    <name type="synonym">Porphyridium cruentum</name>
    <dbReference type="NCBI Taxonomy" id="35688"/>
    <lineage>
        <taxon>Eukaryota</taxon>
        <taxon>Rhodophyta</taxon>
        <taxon>Bangiophyceae</taxon>
        <taxon>Porphyridiales</taxon>
        <taxon>Porphyridiaceae</taxon>
        <taxon>Porphyridium</taxon>
    </lineage>
</organism>
<keyword evidence="4" id="KW-0028">Amino-acid biosynthesis</keyword>
<evidence type="ECO:0000256" key="4">
    <source>
        <dbReference type="ARBA" id="ARBA00022605"/>
    </source>
</evidence>
<evidence type="ECO:0000259" key="8">
    <source>
        <dbReference type="Pfam" id="PF00697"/>
    </source>
</evidence>
<dbReference type="OMA" id="HTEADAW"/>
<accession>A0A5J4YJA9</accession>
<comment type="caution">
    <text evidence="9">The sequence shown here is derived from an EMBL/GenBank/DDBJ whole genome shotgun (WGS) entry which is preliminary data.</text>
</comment>
<protein>
    <recommendedName>
        <fullName evidence="3">phosphoribosylanthranilate isomerase</fullName>
        <ecNumber evidence="3">5.3.1.24</ecNumber>
    </recommendedName>
</protein>
<keyword evidence="5" id="KW-0822">Tryptophan biosynthesis</keyword>
<comment type="similarity">
    <text evidence="2">Belongs to the TrpF family.</text>
</comment>
<sequence length="239" mass="25704">MNARTPLRRLKVCGVVSAEDAALSLDVAARCFGSLRGGVRGAPDEMLIGMILWPHSIRSVKSKTDARAIADAARDRGATPVGVFVDESFEQVEQWVAWTGIDTIQLHGAGVRAAMQTADAVAGSTALNLNMIHVVDVDAQGSAERSSTKQKHEWCLYDAKGGGTGTSFDWSRFRAPPSDVNWMLAGGLTPENVAEAICMLRPPGLDVASGVANQDRCRKDETRLQRFYENVRAAYGAAE</sequence>
<name>A0A5J4YJA9_PORPP</name>
<dbReference type="Pfam" id="PF00697">
    <property type="entry name" value="PRAI"/>
    <property type="match status" value="1"/>
</dbReference>
<dbReference type="AlphaFoldDB" id="A0A5J4YJA9"/>
<dbReference type="PANTHER" id="PTHR42894">
    <property type="entry name" value="N-(5'-PHOSPHORIBOSYL)ANTHRANILATE ISOMERASE"/>
    <property type="match status" value="1"/>
</dbReference>
<dbReference type="UniPathway" id="UPA00035">
    <property type="reaction ID" value="UER00042"/>
</dbReference>
<comment type="pathway">
    <text evidence="1">Amino-acid biosynthesis; L-tryptophan biosynthesis; L-tryptophan from chorismate: step 3/5.</text>
</comment>
<evidence type="ECO:0000256" key="6">
    <source>
        <dbReference type="ARBA" id="ARBA00023141"/>
    </source>
</evidence>
<dbReference type="InterPro" id="IPR001240">
    <property type="entry name" value="PRAI_dom"/>
</dbReference>
<evidence type="ECO:0000256" key="7">
    <source>
        <dbReference type="ARBA" id="ARBA00023235"/>
    </source>
</evidence>